<dbReference type="Proteomes" id="UP000055019">
    <property type="component" value="Unassembled WGS sequence"/>
</dbReference>
<dbReference type="EMBL" id="FCOM02000264">
    <property type="protein sequence ID" value="SAL89009.1"/>
    <property type="molecule type" value="Genomic_DNA"/>
</dbReference>
<keyword evidence="2" id="KW-1185">Reference proteome</keyword>
<protein>
    <submittedName>
        <fullName evidence="1">Uncharacterized protein</fullName>
    </submittedName>
</protein>
<proteinExistence type="predicted"/>
<name>A0A158L753_9BURK</name>
<organism evidence="1 2">
    <name type="scientific">Caballeronia arvi</name>
    <dbReference type="NCBI Taxonomy" id="1777135"/>
    <lineage>
        <taxon>Bacteria</taxon>
        <taxon>Pseudomonadati</taxon>
        <taxon>Pseudomonadota</taxon>
        <taxon>Betaproteobacteria</taxon>
        <taxon>Burkholderiales</taxon>
        <taxon>Burkholderiaceae</taxon>
        <taxon>Caballeronia</taxon>
    </lineage>
</organism>
<accession>A0A158L753</accession>
<comment type="caution">
    <text evidence="1">The sequence shown here is derived from an EMBL/GenBank/DDBJ whole genome shotgun (WGS) entry which is preliminary data.</text>
</comment>
<evidence type="ECO:0000313" key="2">
    <source>
        <dbReference type="Proteomes" id="UP000055019"/>
    </source>
</evidence>
<gene>
    <name evidence="1" type="ORF">AWB74_08859</name>
</gene>
<dbReference type="AlphaFoldDB" id="A0A158L753"/>
<evidence type="ECO:0000313" key="1">
    <source>
        <dbReference type="EMBL" id="SAL89009.1"/>
    </source>
</evidence>
<reference evidence="1" key="1">
    <citation type="submission" date="2016-01" db="EMBL/GenBank/DDBJ databases">
        <authorList>
            <person name="Peeters C."/>
        </authorList>
    </citation>
    <scope>NUCLEOTIDE SEQUENCE [LARGE SCALE GENOMIC DNA]</scope>
    <source>
        <strain evidence="1">LMG 29317</strain>
    </source>
</reference>
<sequence length="218" mass="24632">MGRLPKFLQITRKRVAYRLQLSLPHSGLFAETLDLRFKCRARGGLLSLLPLELPNPDLRSQQRGGALFERGLRASEFIACRNDLLLRVGPLRLDLLAQRGQFGLCRRARARPQRANQLTCRLAEIGRQIRMLDAHATLLAQLRPEFAQHRRRRAHGAASHQVVEAIGGRRHAKAEEQQSAHFAVKLARLGKFRFQAVDVGRQAGLIGKNVGHGRRRNN</sequence>